<gene>
    <name evidence="1" type="ORF">BST29_05705</name>
</gene>
<evidence type="ECO:0000313" key="1">
    <source>
        <dbReference type="EMBL" id="ORA84498.1"/>
    </source>
</evidence>
<dbReference type="EMBL" id="MVHV01000004">
    <property type="protein sequence ID" value="ORA84498.1"/>
    <property type="molecule type" value="Genomic_DNA"/>
</dbReference>
<comment type="caution">
    <text evidence="1">The sequence shown here is derived from an EMBL/GenBank/DDBJ whole genome shotgun (WGS) entry which is preliminary data.</text>
</comment>
<organism evidence="1 2">
    <name type="scientific">Mycobacterium malmoense</name>
    <dbReference type="NCBI Taxonomy" id="1780"/>
    <lineage>
        <taxon>Bacteria</taxon>
        <taxon>Bacillati</taxon>
        <taxon>Actinomycetota</taxon>
        <taxon>Actinomycetes</taxon>
        <taxon>Mycobacteriales</taxon>
        <taxon>Mycobacteriaceae</taxon>
        <taxon>Mycobacterium</taxon>
    </lineage>
</organism>
<accession>A0ABX3SXQ5</accession>
<sequence>MTANESSRADARLVRRKEDLLRRAALVTVVGWDQVHYQRSTGEVLGTALVLQDADEILRWGETVASALSRWAFDLWGIDGGQTDLDAGCPTTLAWFDSIRSELTGTRSTTVTTEKG</sequence>
<evidence type="ECO:0000313" key="2">
    <source>
        <dbReference type="Proteomes" id="UP000243140"/>
    </source>
</evidence>
<protein>
    <submittedName>
        <fullName evidence="1">Uncharacterized protein</fullName>
    </submittedName>
</protein>
<name>A0ABX3SXQ5_MYCMA</name>
<proteinExistence type="predicted"/>
<keyword evidence="2" id="KW-1185">Reference proteome</keyword>
<dbReference type="RefSeq" id="WP_071512365.1">
    <property type="nucleotide sequence ID" value="NZ_CP060015.1"/>
</dbReference>
<reference evidence="1 2" key="1">
    <citation type="submission" date="2017-02" db="EMBL/GenBank/DDBJ databases">
        <title>The new phylogeny of genus Mycobacterium.</title>
        <authorList>
            <person name="Tortoli E."/>
            <person name="Trovato A."/>
            <person name="Cirillo D.M."/>
        </authorList>
    </citation>
    <scope>NUCLEOTIDE SEQUENCE [LARGE SCALE GENOMIC DNA]</scope>
    <source>
        <strain evidence="1 2">IP1130001</strain>
    </source>
</reference>
<dbReference type="Proteomes" id="UP000243140">
    <property type="component" value="Unassembled WGS sequence"/>
</dbReference>